<dbReference type="InterPro" id="IPR036236">
    <property type="entry name" value="Znf_C2H2_sf"/>
</dbReference>
<evidence type="ECO:0000313" key="3">
    <source>
        <dbReference type="Proteomes" id="UP000887565"/>
    </source>
</evidence>
<evidence type="ECO:0000313" key="4">
    <source>
        <dbReference type="WBParaSite" id="nRc.2.0.1.t13460-RA"/>
    </source>
</evidence>
<dbReference type="AlphaFoldDB" id="A0A915IHA6"/>
<keyword evidence="1" id="KW-0863">Zinc-finger</keyword>
<evidence type="ECO:0000259" key="2">
    <source>
        <dbReference type="PROSITE" id="PS50157"/>
    </source>
</evidence>
<keyword evidence="1" id="KW-0862">Zinc</keyword>
<dbReference type="InterPro" id="IPR013087">
    <property type="entry name" value="Znf_C2H2_type"/>
</dbReference>
<evidence type="ECO:0000256" key="1">
    <source>
        <dbReference type="PROSITE-ProRule" id="PRU00042"/>
    </source>
</evidence>
<keyword evidence="3" id="KW-1185">Reference proteome</keyword>
<proteinExistence type="predicted"/>
<dbReference type="PROSITE" id="PS50157">
    <property type="entry name" value="ZINC_FINGER_C2H2_2"/>
    <property type="match status" value="1"/>
</dbReference>
<accession>A0A915IHA6</accession>
<keyword evidence="1" id="KW-0479">Metal-binding</keyword>
<protein>
    <submittedName>
        <fullName evidence="4">C2H2-type domain-containing protein</fullName>
    </submittedName>
</protein>
<dbReference type="GO" id="GO:0008270">
    <property type="term" value="F:zinc ion binding"/>
    <property type="evidence" value="ECO:0007669"/>
    <property type="project" value="UniProtKB-KW"/>
</dbReference>
<reference evidence="4" key="1">
    <citation type="submission" date="2022-11" db="UniProtKB">
        <authorList>
            <consortium name="WormBaseParasite"/>
        </authorList>
    </citation>
    <scope>IDENTIFICATION</scope>
</reference>
<sequence length="109" mass="12390">MQLKFINFKNSSTNEDSSLSIVTTMSQIVKRKYTCSECAKTFKNAEDMHMHAEACLLDAFEMEAHALMMNQGYSTSHSGDNIGKLASDYQLFFKPYDDAKSRKNKNSNK</sequence>
<dbReference type="SUPFAM" id="SSF57667">
    <property type="entry name" value="beta-beta-alpha zinc fingers"/>
    <property type="match status" value="1"/>
</dbReference>
<dbReference type="Proteomes" id="UP000887565">
    <property type="component" value="Unplaced"/>
</dbReference>
<feature type="domain" description="C2H2-type" evidence="2">
    <location>
        <begin position="33"/>
        <end position="63"/>
    </location>
</feature>
<name>A0A915IHA6_ROMCU</name>
<organism evidence="3 4">
    <name type="scientific">Romanomermis culicivorax</name>
    <name type="common">Nematode worm</name>
    <dbReference type="NCBI Taxonomy" id="13658"/>
    <lineage>
        <taxon>Eukaryota</taxon>
        <taxon>Metazoa</taxon>
        <taxon>Ecdysozoa</taxon>
        <taxon>Nematoda</taxon>
        <taxon>Enoplea</taxon>
        <taxon>Dorylaimia</taxon>
        <taxon>Mermithida</taxon>
        <taxon>Mermithoidea</taxon>
        <taxon>Mermithidae</taxon>
        <taxon>Romanomermis</taxon>
    </lineage>
</organism>
<dbReference type="WBParaSite" id="nRc.2.0.1.t13460-RA">
    <property type="protein sequence ID" value="nRc.2.0.1.t13460-RA"/>
    <property type="gene ID" value="nRc.2.0.1.g13460"/>
</dbReference>